<dbReference type="Pfam" id="PF02687">
    <property type="entry name" value="FtsX"/>
    <property type="match status" value="1"/>
</dbReference>
<dbReference type="AlphaFoldDB" id="A0A926DWC8"/>
<evidence type="ECO:0000256" key="6">
    <source>
        <dbReference type="ARBA" id="ARBA00038076"/>
    </source>
</evidence>
<feature type="transmembrane region" description="Helical" evidence="7">
    <location>
        <begin position="328"/>
        <end position="354"/>
    </location>
</feature>
<dbReference type="GO" id="GO:0005886">
    <property type="term" value="C:plasma membrane"/>
    <property type="evidence" value="ECO:0007669"/>
    <property type="project" value="UniProtKB-SubCell"/>
</dbReference>
<keyword evidence="11" id="KW-1185">Reference proteome</keyword>
<dbReference type="InterPro" id="IPR003838">
    <property type="entry name" value="ABC3_permease_C"/>
</dbReference>
<accession>A0A926DWC8</accession>
<evidence type="ECO:0000313" key="10">
    <source>
        <dbReference type="EMBL" id="MBC8546593.1"/>
    </source>
</evidence>
<evidence type="ECO:0000256" key="4">
    <source>
        <dbReference type="ARBA" id="ARBA00022989"/>
    </source>
</evidence>
<evidence type="ECO:0000256" key="3">
    <source>
        <dbReference type="ARBA" id="ARBA00022692"/>
    </source>
</evidence>
<evidence type="ECO:0000256" key="1">
    <source>
        <dbReference type="ARBA" id="ARBA00004651"/>
    </source>
</evidence>
<dbReference type="EMBL" id="JACRST010000007">
    <property type="protein sequence ID" value="MBC8546593.1"/>
    <property type="molecule type" value="Genomic_DNA"/>
</dbReference>
<evidence type="ECO:0000313" key="11">
    <source>
        <dbReference type="Proteomes" id="UP000653127"/>
    </source>
</evidence>
<evidence type="ECO:0000259" key="9">
    <source>
        <dbReference type="Pfam" id="PF12704"/>
    </source>
</evidence>
<protein>
    <submittedName>
        <fullName evidence="10">ABC transporter permease</fullName>
    </submittedName>
</protein>
<dbReference type="GO" id="GO:0022857">
    <property type="term" value="F:transmembrane transporter activity"/>
    <property type="evidence" value="ECO:0007669"/>
    <property type="project" value="TreeGrafter"/>
</dbReference>
<dbReference type="PANTHER" id="PTHR30572:SF4">
    <property type="entry name" value="ABC TRANSPORTER PERMEASE YTRF"/>
    <property type="match status" value="1"/>
</dbReference>
<dbReference type="RefSeq" id="WP_249282671.1">
    <property type="nucleotide sequence ID" value="NZ_JACRST010000007.1"/>
</dbReference>
<comment type="similarity">
    <text evidence="6">Belongs to the ABC-4 integral membrane protein family.</text>
</comment>
<feature type="transmembrane region" description="Helical" evidence="7">
    <location>
        <begin position="411"/>
        <end position="435"/>
    </location>
</feature>
<reference evidence="10" key="1">
    <citation type="submission" date="2020-08" db="EMBL/GenBank/DDBJ databases">
        <title>Genome public.</title>
        <authorList>
            <person name="Liu C."/>
            <person name="Sun Q."/>
        </authorList>
    </citation>
    <scope>NUCLEOTIDE SEQUENCE</scope>
    <source>
        <strain evidence="10">NSJ-31</strain>
    </source>
</reference>
<comment type="caution">
    <text evidence="10">The sequence shown here is derived from an EMBL/GenBank/DDBJ whole genome shotgun (WGS) entry which is preliminary data.</text>
</comment>
<dbReference type="PANTHER" id="PTHR30572">
    <property type="entry name" value="MEMBRANE COMPONENT OF TRANSPORTER-RELATED"/>
    <property type="match status" value="1"/>
</dbReference>
<dbReference type="Proteomes" id="UP000653127">
    <property type="component" value="Unassembled WGS sequence"/>
</dbReference>
<keyword evidence="4 7" id="KW-1133">Transmembrane helix</keyword>
<feature type="transmembrane region" description="Helical" evidence="7">
    <location>
        <begin position="375"/>
        <end position="399"/>
    </location>
</feature>
<sequence length="452" mass="46586">MIFSEILRLVWINILENKFKVLLTSLGVIVGAATIVMVIAIGKGGQQDVADQFKNLSAGAIEVVSNNSSNSGFGGMGGGFGGPPGMGGGGGGMRMSGGGGFSGGGFPGGMGGGMMMGGFPGGMPGLESTLNVTFDEDDIDELELFVPGLSSISLSVNGKYDVLGGDLDEAVSTTVAGVLPNYQEVSNLSVMLGEFFTDEDNENKNKVCVLGYQVASDLFDNVAEAYDSVINVDGRSYTVIGVLSEMGSMMSGISPDEAVYLPYRTSLKYIFGTSANPQITAVAADVNDVPTIKENIETVLTTTYPGASFTITDAGSKMEAASESADTLSMLLIAVASIVFVVGGIGIMNVLFVTVKERTREIGILKALGSSKGDILLEFLLEAACIGVFGGVVGVALGFGLMPVVGNFMTVLPTTASAILALLFAVLTGTLFGFYPALKASKLVPIEALNQE</sequence>
<evidence type="ECO:0000256" key="2">
    <source>
        <dbReference type="ARBA" id="ARBA00022475"/>
    </source>
</evidence>
<evidence type="ECO:0000256" key="7">
    <source>
        <dbReference type="SAM" id="Phobius"/>
    </source>
</evidence>
<dbReference type="InterPro" id="IPR050250">
    <property type="entry name" value="Macrolide_Exporter_MacB"/>
</dbReference>
<feature type="transmembrane region" description="Helical" evidence="7">
    <location>
        <begin position="21"/>
        <end position="42"/>
    </location>
</feature>
<dbReference type="Pfam" id="PF12704">
    <property type="entry name" value="MacB_PCD"/>
    <property type="match status" value="1"/>
</dbReference>
<feature type="domain" description="MacB-like periplasmic core" evidence="9">
    <location>
        <begin position="22"/>
        <end position="298"/>
    </location>
</feature>
<feature type="domain" description="ABC3 transporter permease C-terminal" evidence="8">
    <location>
        <begin position="334"/>
        <end position="444"/>
    </location>
</feature>
<evidence type="ECO:0000256" key="5">
    <source>
        <dbReference type="ARBA" id="ARBA00023136"/>
    </source>
</evidence>
<dbReference type="InterPro" id="IPR025857">
    <property type="entry name" value="MacB_PCD"/>
</dbReference>
<evidence type="ECO:0000259" key="8">
    <source>
        <dbReference type="Pfam" id="PF02687"/>
    </source>
</evidence>
<keyword evidence="5 7" id="KW-0472">Membrane</keyword>
<name>A0A926DWC8_9FIRM</name>
<organism evidence="10 11">
    <name type="scientific">Ligaoa zhengdingensis</name>
    <dbReference type="NCBI Taxonomy" id="2763658"/>
    <lineage>
        <taxon>Bacteria</taxon>
        <taxon>Bacillati</taxon>
        <taxon>Bacillota</taxon>
        <taxon>Clostridia</taxon>
        <taxon>Eubacteriales</taxon>
        <taxon>Oscillospiraceae</taxon>
        <taxon>Ligaoa</taxon>
    </lineage>
</organism>
<comment type="subcellular location">
    <subcellularLocation>
        <location evidence="1">Cell membrane</location>
        <topology evidence="1">Multi-pass membrane protein</topology>
    </subcellularLocation>
</comment>
<proteinExistence type="inferred from homology"/>
<keyword evidence="2" id="KW-1003">Cell membrane</keyword>
<keyword evidence="3 7" id="KW-0812">Transmembrane</keyword>
<gene>
    <name evidence="10" type="ORF">H8711_06545</name>
</gene>